<dbReference type="InterPro" id="IPR039426">
    <property type="entry name" value="TonB-dep_rcpt-like"/>
</dbReference>
<dbReference type="InterPro" id="IPR000531">
    <property type="entry name" value="Beta-barrel_TonB"/>
</dbReference>
<keyword evidence="3 10" id="KW-1134">Transmembrane beta strand</keyword>
<dbReference type="InterPro" id="IPR036942">
    <property type="entry name" value="Beta-barrel_TonB_sf"/>
</dbReference>
<feature type="signal peptide" evidence="12">
    <location>
        <begin position="1"/>
        <end position="25"/>
    </location>
</feature>
<comment type="subcellular location">
    <subcellularLocation>
        <location evidence="1 10">Cell outer membrane</location>
        <topology evidence="1 10">Multi-pass membrane protein</topology>
    </subcellularLocation>
</comment>
<feature type="domain" description="TonB-dependent receptor plug" evidence="14">
    <location>
        <begin position="51"/>
        <end position="163"/>
    </location>
</feature>
<keyword evidence="8 10" id="KW-0472">Membrane</keyword>
<keyword evidence="2 10" id="KW-0813">Transport</keyword>
<dbReference type="Proteomes" id="UP001159329">
    <property type="component" value="Unassembled WGS sequence"/>
</dbReference>
<dbReference type="InterPro" id="IPR012910">
    <property type="entry name" value="Plug_dom"/>
</dbReference>
<protein>
    <submittedName>
        <fullName evidence="15">TonB-dependent receptor</fullName>
    </submittedName>
</protein>
<keyword evidence="6" id="KW-0406">Ion transport</keyword>
<evidence type="ECO:0000256" key="8">
    <source>
        <dbReference type="ARBA" id="ARBA00023136"/>
    </source>
</evidence>
<dbReference type="SUPFAM" id="SSF56935">
    <property type="entry name" value="Porins"/>
    <property type="match status" value="1"/>
</dbReference>
<keyword evidence="4 10" id="KW-0812">Transmembrane</keyword>
<evidence type="ECO:0000256" key="5">
    <source>
        <dbReference type="ARBA" id="ARBA00022729"/>
    </source>
</evidence>
<comment type="similarity">
    <text evidence="10 11">Belongs to the TonB-dependent receptor family.</text>
</comment>
<evidence type="ECO:0000256" key="11">
    <source>
        <dbReference type="RuleBase" id="RU003357"/>
    </source>
</evidence>
<reference evidence="15" key="1">
    <citation type="submission" date="2022-09" db="EMBL/GenBank/DDBJ databases">
        <title>Intensive care unit water sources are persistently colonized with multi-drug resistant bacteria and are the site of extensive horizontal gene transfer of antibiotic resistance genes.</title>
        <authorList>
            <person name="Diorio-Toth L."/>
        </authorList>
    </citation>
    <scope>NUCLEOTIDE SEQUENCE</scope>
    <source>
        <strain evidence="15">GD04005</strain>
    </source>
</reference>
<dbReference type="GO" id="GO:0015344">
    <property type="term" value="F:siderophore uptake transmembrane transporter activity"/>
    <property type="evidence" value="ECO:0007669"/>
    <property type="project" value="TreeGrafter"/>
</dbReference>
<dbReference type="RefSeq" id="WP_279696054.1">
    <property type="nucleotide sequence ID" value="NZ_JAOEEO010000003.1"/>
</dbReference>
<feature type="chain" id="PRO_5041372143" evidence="12">
    <location>
        <begin position="26"/>
        <end position="681"/>
    </location>
</feature>
<dbReference type="Gene3D" id="2.170.130.10">
    <property type="entry name" value="TonB-dependent receptor, plug domain"/>
    <property type="match status" value="1"/>
</dbReference>
<keyword evidence="7 11" id="KW-0798">TonB box</keyword>
<proteinExistence type="inferred from homology"/>
<dbReference type="InterPro" id="IPR037066">
    <property type="entry name" value="Plug_dom_sf"/>
</dbReference>
<dbReference type="AlphaFoldDB" id="A0AA42L7W8"/>
<dbReference type="PANTHER" id="PTHR30069:SF53">
    <property type="entry name" value="COLICIN I RECEPTOR-RELATED"/>
    <property type="match status" value="1"/>
</dbReference>
<dbReference type="EMBL" id="JAOEEO010000003">
    <property type="protein sequence ID" value="MDH0564578.1"/>
    <property type="molecule type" value="Genomic_DNA"/>
</dbReference>
<dbReference type="Pfam" id="PF00593">
    <property type="entry name" value="TonB_dep_Rec_b-barrel"/>
    <property type="match status" value="1"/>
</dbReference>
<dbReference type="PROSITE" id="PS52016">
    <property type="entry name" value="TONB_DEPENDENT_REC_3"/>
    <property type="match status" value="1"/>
</dbReference>
<keyword evidence="5 12" id="KW-0732">Signal</keyword>
<gene>
    <name evidence="15" type="ORF">N7644_12930</name>
</gene>
<dbReference type="GO" id="GO:0009279">
    <property type="term" value="C:cell outer membrane"/>
    <property type="evidence" value="ECO:0007669"/>
    <property type="project" value="UniProtKB-SubCell"/>
</dbReference>
<accession>A0AA42L7W8</accession>
<evidence type="ECO:0000256" key="7">
    <source>
        <dbReference type="ARBA" id="ARBA00023077"/>
    </source>
</evidence>
<evidence type="ECO:0000313" key="16">
    <source>
        <dbReference type="Proteomes" id="UP001159329"/>
    </source>
</evidence>
<dbReference type="Gene3D" id="2.40.170.20">
    <property type="entry name" value="TonB-dependent receptor, beta-barrel domain"/>
    <property type="match status" value="1"/>
</dbReference>
<evidence type="ECO:0000313" key="15">
    <source>
        <dbReference type="EMBL" id="MDH0564578.1"/>
    </source>
</evidence>
<evidence type="ECO:0000256" key="3">
    <source>
        <dbReference type="ARBA" id="ARBA00022452"/>
    </source>
</evidence>
<keyword evidence="9 10" id="KW-0998">Cell outer membrane</keyword>
<evidence type="ECO:0000259" key="13">
    <source>
        <dbReference type="Pfam" id="PF00593"/>
    </source>
</evidence>
<organism evidence="15 16">
    <name type="scientific">Acinetobacter courvalinii</name>
    <dbReference type="NCBI Taxonomy" id="280147"/>
    <lineage>
        <taxon>Bacteria</taxon>
        <taxon>Pseudomonadati</taxon>
        <taxon>Pseudomonadota</taxon>
        <taxon>Gammaproteobacteria</taxon>
        <taxon>Moraxellales</taxon>
        <taxon>Moraxellaceae</taxon>
        <taxon>Acinetobacter</taxon>
    </lineage>
</organism>
<dbReference type="CDD" id="cd01347">
    <property type="entry name" value="ligand_gated_channel"/>
    <property type="match status" value="1"/>
</dbReference>
<evidence type="ECO:0000256" key="12">
    <source>
        <dbReference type="SAM" id="SignalP"/>
    </source>
</evidence>
<evidence type="ECO:0000256" key="1">
    <source>
        <dbReference type="ARBA" id="ARBA00004571"/>
    </source>
</evidence>
<sequence>MSNKIARQSLLTISVLGGMMALAQAAEIQVNKEAVQLEKIVVTASSQAVDVKDAPASISVITRDDIEKQPVASIGDLLSKVPGVTGGISPNGDGSKIKLRGLPDNYTLILIDGKRIGSSRDTNYRPDLGRQDLNWITPEMIERIEVVRGPMSSLYGSDAMGGVINIITRKIPDKWGGSLTRNYTVPTASGDLGHTDQMGVMVTGPLTENLGLRLTAGRTEREADQNIKAGQGTSGYIDENYNALLNYRINDKHQVAVEAGISTQKNKAGFGEVVGRGGVIREGEVAWGPDDLEHHTYSISHDGDWGFGKSKLSAYYNDYDSSNESGIAKSNETIIEGNLNIPFNTLFEHTLTIGGQWKKNELTNTQTIGTLPEGSWDGQKYSDPTVDNKTWAIFLEDNISLLDNLSLTVGNRLDHDDKYGSHHSPRAYLVYHPFNDFTIKGGVAKGFRAPSLKETTPGAATFSRGNGCSSLIPLGYVSGGCYMAGNPNLKPEESTNYEISLNYNAFNSDLGLTYFHTDFKDKIDYAPLAEINGRWYTRNENIGKARTRGLELVANFPITDTVNWNNNMTYFFEAKNLDTGKELITTPKITVNSALNWKPTDALALEFNARHLGKQYFGDKVTTSSLQKPHTIFGISANYEYNDNLTFRTGINNLFDKNLSNGSDSYLIERQRAFVGITVKY</sequence>
<keyword evidence="15" id="KW-0675">Receptor</keyword>
<evidence type="ECO:0000256" key="10">
    <source>
        <dbReference type="PROSITE-ProRule" id="PRU01360"/>
    </source>
</evidence>
<comment type="caution">
    <text evidence="15">The sequence shown here is derived from an EMBL/GenBank/DDBJ whole genome shotgun (WGS) entry which is preliminary data.</text>
</comment>
<feature type="domain" description="TonB-dependent receptor-like beta-barrel" evidence="13">
    <location>
        <begin position="249"/>
        <end position="654"/>
    </location>
</feature>
<evidence type="ECO:0000256" key="4">
    <source>
        <dbReference type="ARBA" id="ARBA00022692"/>
    </source>
</evidence>
<dbReference type="GO" id="GO:0044718">
    <property type="term" value="P:siderophore transmembrane transport"/>
    <property type="evidence" value="ECO:0007669"/>
    <property type="project" value="TreeGrafter"/>
</dbReference>
<dbReference type="Pfam" id="PF07715">
    <property type="entry name" value="Plug"/>
    <property type="match status" value="1"/>
</dbReference>
<evidence type="ECO:0000256" key="9">
    <source>
        <dbReference type="ARBA" id="ARBA00023237"/>
    </source>
</evidence>
<evidence type="ECO:0000259" key="14">
    <source>
        <dbReference type="Pfam" id="PF07715"/>
    </source>
</evidence>
<name>A0AA42L7W8_9GAMM</name>
<evidence type="ECO:0000256" key="6">
    <source>
        <dbReference type="ARBA" id="ARBA00023065"/>
    </source>
</evidence>
<evidence type="ECO:0000256" key="2">
    <source>
        <dbReference type="ARBA" id="ARBA00022448"/>
    </source>
</evidence>
<dbReference type="PANTHER" id="PTHR30069">
    <property type="entry name" value="TONB-DEPENDENT OUTER MEMBRANE RECEPTOR"/>
    <property type="match status" value="1"/>
</dbReference>